<dbReference type="PROSITE" id="PS50181">
    <property type="entry name" value="FBOX"/>
    <property type="match status" value="1"/>
</dbReference>
<dbReference type="CDD" id="cd22150">
    <property type="entry name" value="F-box_CeFBXA-like"/>
    <property type="match status" value="1"/>
</dbReference>
<proteinExistence type="predicted"/>
<reference evidence="3" key="1">
    <citation type="submission" date="2017-10" db="EMBL/GenBank/DDBJ databases">
        <title>Rapid genome shrinkage in a self-fertile nematode reveals novel sperm competition proteins.</title>
        <authorList>
            <person name="Yin D."/>
            <person name="Schwarz E.M."/>
            <person name="Thomas C.G."/>
            <person name="Felde R.L."/>
            <person name="Korf I.F."/>
            <person name="Cutter A.D."/>
            <person name="Schartner C.M."/>
            <person name="Ralston E.J."/>
            <person name="Meyer B.J."/>
            <person name="Haag E.S."/>
        </authorList>
    </citation>
    <scope>NUCLEOTIDE SEQUENCE [LARGE SCALE GENOMIC DNA]</scope>
    <source>
        <strain evidence="3">JU1422</strain>
    </source>
</reference>
<dbReference type="InterPro" id="IPR041426">
    <property type="entry name" value="Mos1_HTH"/>
</dbReference>
<keyword evidence="3" id="KW-1185">Reference proteome</keyword>
<dbReference type="GO" id="GO:0045087">
    <property type="term" value="P:innate immune response"/>
    <property type="evidence" value="ECO:0007669"/>
    <property type="project" value="TreeGrafter"/>
</dbReference>
<organism evidence="2 3">
    <name type="scientific">Caenorhabditis nigoni</name>
    <dbReference type="NCBI Taxonomy" id="1611254"/>
    <lineage>
        <taxon>Eukaryota</taxon>
        <taxon>Metazoa</taxon>
        <taxon>Ecdysozoa</taxon>
        <taxon>Nematoda</taxon>
        <taxon>Chromadorea</taxon>
        <taxon>Rhabditida</taxon>
        <taxon>Rhabditina</taxon>
        <taxon>Rhabditomorpha</taxon>
        <taxon>Rhabditoidea</taxon>
        <taxon>Rhabditidae</taxon>
        <taxon>Peloderinae</taxon>
        <taxon>Caenorhabditis</taxon>
    </lineage>
</organism>
<comment type="caution">
    <text evidence="2">The sequence shown here is derived from an EMBL/GenBank/DDBJ whole genome shotgun (WGS) entry which is preliminary data.</text>
</comment>
<dbReference type="Proteomes" id="UP000230233">
    <property type="component" value="Unassembled WGS sequence"/>
</dbReference>
<dbReference type="PANTHER" id="PTHR23015:SF4">
    <property type="entry name" value="DUF38 DOMAIN-CONTAINING PROTEIN-RELATED"/>
    <property type="match status" value="1"/>
</dbReference>
<feature type="domain" description="F-box" evidence="1">
    <location>
        <begin position="74"/>
        <end position="121"/>
    </location>
</feature>
<gene>
    <name evidence="2" type="ORF">B9Z55_026910</name>
</gene>
<dbReference type="Pfam" id="PF17906">
    <property type="entry name" value="HTH_48"/>
    <property type="match status" value="1"/>
</dbReference>
<evidence type="ECO:0000313" key="3">
    <source>
        <dbReference type="Proteomes" id="UP000230233"/>
    </source>
</evidence>
<dbReference type="AlphaFoldDB" id="A0A2G5SHU7"/>
<name>A0A2G5SHU7_9PELO</name>
<accession>A0A2G5SHU7</accession>
<dbReference type="InterPro" id="IPR040161">
    <property type="entry name" value="FB224"/>
</dbReference>
<dbReference type="OrthoDB" id="3256413at2759"/>
<dbReference type="PANTHER" id="PTHR23015">
    <property type="entry name" value="UNCHARACTERIZED C.ELEGANS PROTEIN"/>
    <property type="match status" value="1"/>
</dbReference>
<protein>
    <recommendedName>
        <fullName evidence="1">F-box domain-containing protein</fullName>
    </recommendedName>
</protein>
<dbReference type="EMBL" id="PDUG01000007">
    <property type="protein sequence ID" value="PIC14685.1"/>
    <property type="molecule type" value="Genomic_DNA"/>
</dbReference>
<evidence type="ECO:0000259" key="1">
    <source>
        <dbReference type="PROSITE" id="PS50181"/>
    </source>
</evidence>
<dbReference type="InterPro" id="IPR001810">
    <property type="entry name" value="F-box_dom"/>
</dbReference>
<dbReference type="SMART" id="SM00256">
    <property type="entry name" value="FBOX"/>
    <property type="match status" value="1"/>
</dbReference>
<evidence type="ECO:0000313" key="2">
    <source>
        <dbReference type="EMBL" id="PIC14685.1"/>
    </source>
</evidence>
<sequence>MDESSAVIKSNDHHLKTCILNEVRKKKPIFNSYRNFCETVGQDAMEYPDFEFWYYRFYHGQRDFGYDRSMDPVPKTIMDMPVSLMYKITENLDTVERTNLRSMNKSIKEVAENHESIFDKVEITVSGFYLNWKFDSKSFDFIQDNQGCTVYTPNTSQFRSHKNFIKKGLEYLIPFFKIPKIRVNHLSVSMMNQASALDHLLPVPFHARSVSFFAADNNKVIPFLSAFIPGQLESIELKSLHSSHEEIMLKFFETEQFKQAKHVKLRGYFKEDDLWNFSNLESFECELDPNEPVDFQKIKEILPTFPQLESCKLKRHNHRSFLPLETFAEALGEQIPFGSLNTITHRYQIPKSNECLEFTVKNKGSYCSIKIVKIR</sequence>
<dbReference type="InterPro" id="IPR002900">
    <property type="entry name" value="DUF38/FTH_CAE_spp"/>
</dbReference>
<dbReference type="Pfam" id="PF01827">
    <property type="entry name" value="FTH"/>
    <property type="match status" value="1"/>
</dbReference>